<evidence type="ECO:0000313" key="2">
    <source>
        <dbReference type="Proteomes" id="UP001385951"/>
    </source>
</evidence>
<sequence length="303" mass="33950">MTTHSKLASKMADIHLDGVEHTELCVYYHSTVTGATHTITSLQGFATFKNSLHTHALDPRHWINPGLVFDFTGHHDDTVGSARAVDHVRQVLVHLHRMNWNKSLAWIQFIHFWSLDFSDAIGLRRDPIQVVPGSPNDLVFSECTIGNYQSLERLALRTTWADDPTQCQTRITLDQGTNVYSMHVPNVPGAECQLHSLRICGVSKYNMQTAKVLQMCPRLKRLMLSLEPDTNLKDIIKSIQSSLNERPPGYKLLPELIIDHNQPPGQNPWIIIEGELGPLCGTKISGLTGPRPEDVGSSWVRAT</sequence>
<reference evidence="1 2" key="1">
    <citation type="submission" date="2022-09" db="EMBL/GenBank/DDBJ databases">
        <authorList>
            <person name="Palmer J.M."/>
        </authorList>
    </citation>
    <scope>NUCLEOTIDE SEQUENCE [LARGE SCALE GENOMIC DNA]</scope>
    <source>
        <strain evidence="1 2">DSM 7382</strain>
    </source>
</reference>
<organism evidence="1 2">
    <name type="scientific">Cerrena zonata</name>
    <dbReference type="NCBI Taxonomy" id="2478898"/>
    <lineage>
        <taxon>Eukaryota</taxon>
        <taxon>Fungi</taxon>
        <taxon>Dikarya</taxon>
        <taxon>Basidiomycota</taxon>
        <taxon>Agaricomycotina</taxon>
        <taxon>Agaricomycetes</taxon>
        <taxon>Polyporales</taxon>
        <taxon>Cerrenaceae</taxon>
        <taxon>Cerrena</taxon>
    </lineage>
</organism>
<dbReference type="AlphaFoldDB" id="A0AAW0G6D2"/>
<comment type="caution">
    <text evidence="1">The sequence shown here is derived from an EMBL/GenBank/DDBJ whole genome shotgun (WGS) entry which is preliminary data.</text>
</comment>
<gene>
    <name evidence="1" type="ORF">QCA50_009503</name>
</gene>
<accession>A0AAW0G6D2</accession>
<evidence type="ECO:0000313" key="1">
    <source>
        <dbReference type="EMBL" id="KAK7687004.1"/>
    </source>
</evidence>
<dbReference type="EMBL" id="JASBNA010000014">
    <property type="protein sequence ID" value="KAK7687004.1"/>
    <property type="molecule type" value="Genomic_DNA"/>
</dbReference>
<dbReference type="Proteomes" id="UP001385951">
    <property type="component" value="Unassembled WGS sequence"/>
</dbReference>
<name>A0AAW0G6D2_9APHY</name>
<protein>
    <submittedName>
        <fullName evidence="1">Uncharacterized protein</fullName>
    </submittedName>
</protein>
<keyword evidence="2" id="KW-1185">Reference proteome</keyword>
<proteinExistence type="predicted"/>